<evidence type="ECO:0000313" key="2">
    <source>
        <dbReference type="Proteomes" id="UP001240236"/>
    </source>
</evidence>
<dbReference type="Proteomes" id="UP001240236">
    <property type="component" value="Unassembled WGS sequence"/>
</dbReference>
<proteinExistence type="predicted"/>
<reference evidence="1 2" key="1">
    <citation type="submission" date="2023-07" db="EMBL/GenBank/DDBJ databases">
        <title>Sequencing the genomes of 1000 actinobacteria strains.</title>
        <authorList>
            <person name="Klenk H.-P."/>
        </authorList>
    </citation>
    <scope>NUCLEOTIDE SEQUENCE [LARGE SCALE GENOMIC DNA]</scope>
    <source>
        <strain evidence="1 2">DSM 44709</strain>
    </source>
</reference>
<evidence type="ECO:0000313" key="1">
    <source>
        <dbReference type="EMBL" id="MDQ0368995.1"/>
    </source>
</evidence>
<keyword evidence="2" id="KW-1185">Reference proteome</keyword>
<accession>A0AAE3W5X9</accession>
<gene>
    <name evidence="1" type="ORF">J2S42_005664</name>
</gene>
<sequence length="216" mass="24553">MVREYPQTREFQAFKTNIEYARKMVVAGQSLAAFQSPILDIGDFYRAAWVQAVGAIDHWFHEELYRRVAELAAQDGPGMPYQLTAFELPLRRVEEVRRGTTTLADAVSEQVRLKWGNVALQNPRKIGEALKLVTEENVWVKAAGQINEWTHGRTAMNEQALKRRYIAITERRNKIAHEADLVDGSLHERRAITDAEVTDAINWIERIALAIATVLG</sequence>
<name>A0AAE3W5X9_9ACTN</name>
<comment type="caution">
    <text evidence="1">The sequence shown here is derived from an EMBL/GenBank/DDBJ whole genome shotgun (WGS) entry which is preliminary data.</text>
</comment>
<dbReference type="AlphaFoldDB" id="A0AAE3W5X9"/>
<organism evidence="1 2">
    <name type="scientific">Catenuloplanes indicus</name>
    <dbReference type="NCBI Taxonomy" id="137267"/>
    <lineage>
        <taxon>Bacteria</taxon>
        <taxon>Bacillati</taxon>
        <taxon>Actinomycetota</taxon>
        <taxon>Actinomycetes</taxon>
        <taxon>Micromonosporales</taxon>
        <taxon>Micromonosporaceae</taxon>
        <taxon>Catenuloplanes</taxon>
    </lineage>
</organism>
<dbReference type="EMBL" id="JAUSUZ010000001">
    <property type="protein sequence ID" value="MDQ0368995.1"/>
    <property type="molecule type" value="Genomic_DNA"/>
</dbReference>
<protein>
    <submittedName>
        <fullName evidence="1">Restriction system protein</fullName>
    </submittedName>
</protein>
<dbReference type="RefSeq" id="WP_307243922.1">
    <property type="nucleotide sequence ID" value="NZ_JAUSUZ010000001.1"/>
</dbReference>